<reference evidence="1" key="1">
    <citation type="submission" date="2019-07" db="EMBL/GenBank/DDBJ databases">
        <title>Hyphodiscus hymeniophilus genome sequencing and assembly.</title>
        <authorList>
            <person name="Kramer G."/>
            <person name="Nodwell J."/>
        </authorList>
    </citation>
    <scope>NUCLEOTIDE SEQUENCE</scope>
    <source>
        <strain evidence="1">ATCC 34498</strain>
    </source>
</reference>
<dbReference type="InterPro" id="IPR032675">
    <property type="entry name" value="LRR_dom_sf"/>
</dbReference>
<keyword evidence="2" id="KW-1185">Reference proteome</keyword>
<dbReference type="AlphaFoldDB" id="A0A9P6VIZ3"/>
<sequence>MTASLRAELSLPLEVLGMVCDELGHKQDLGALFNCAVSSKQLAQPAIPLLYRVYNYSNTEGGDADFSKPQTFQARKEQQIRTMSKWALLWKSVIRSSIGKTAYPYAQFLKSLDLRNFTYLLEDTLFRDYGMEDFFAGDMDQFLKAQETPIRKRTRKGNAIGTRIDIPVVLDLVGESITKYVSVAATKQNSKVALDDIAPGDISSAVLPRWIGRLSQLRSMTLWDGAVLNEDAATAINTHCPRFNDLTFFRCSREAADSDLAAFFGALKSDSLESLNALSAEGIGPETLLALNNHSKSLRRLKINGLRNDAMKKLSLLQDCLALETLALKDYHGLVNLEATENDVFIEVVEWLKRCQQLKELSLDRFVSAPEILTQICLNSSTQLRKLEVVNSYSLTDSQAFHRALSQQTTLEALRLTADPEAAFRDDIDTLVSSVCQLSKLTYLDLCVTSDYFRTAEIRLLATNLKALEVLKFTGYDITDDVWYSISGLHKLRALEIQAVTSFSADGILSYISTLQPTNQGLNLLVANQNADQDISDVEKAIIQDSIAEKVDGKFEYELFKEAGSEEDSDSD</sequence>
<dbReference type="EMBL" id="VNKQ01000010">
    <property type="protein sequence ID" value="KAG0648558.1"/>
    <property type="molecule type" value="Genomic_DNA"/>
</dbReference>
<comment type="caution">
    <text evidence="1">The sequence shown here is derived from an EMBL/GenBank/DDBJ whole genome shotgun (WGS) entry which is preliminary data.</text>
</comment>
<dbReference type="SUPFAM" id="SSF52047">
    <property type="entry name" value="RNI-like"/>
    <property type="match status" value="1"/>
</dbReference>
<dbReference type="Proteomes" id="UP000785200">
    <property type="component" value="Unassembled WGS sequence"/>
</dbReference>
<dbReference type="PANTHER" id="PTHR38926:SF72">
    <property type="entry name" value="IM:7136021-RELATED"/>
    <property type="match status" value="1"/>
</dbReference>
<name>A0A9P6VIZ3_9HELO</name>
<gene>
    <name evidence="1" type="ORF">D0Z07_5163</name>
</gene>
<dbReference type="Gene3D" id="3.80.10.10">
    <property type="entry name" value="Ribonuclease Inhibitor"/>
    <property type="match status" value="2"/>
</dbReference>
<evidence type="ECO:0000313" key="2">
    <source>
        <dbReference type="Proteomes" id="UP000785200"/>
    </source>
</evidence>
<dbReference type="PANTHER" id="PTHR38926">
    <property type="entry name" value="F-BOX DOMAIN CONTAINING PROTEIN, EXPRESSED"/>
    <property type="match status" value="1"/>
</dbReference>
<organism evidence="1 2">
    <name type="scientific">Hyphodiscus hymeniophilus</name>
    <dbReference type="NCBI Taxonomy" id="353542"/>
    <lineage>
        <taxon>Eukaryota</taxon>
        <taxon>Fungi</taxon>
        <taxon>Dikarya</taxon>
        <taxon>Ascomycota</taxon>
        <taxon>Pezizomycotina</taxon>
        <taxon>Leotiomycetes</taxon>
        <taxon>Helotiales</taxon>
        <taxon>Hyphodiscaceae</taxon>
        <taxon>Hyphodiscus</taxon>
    </lineage>
</organism>
<evidence type="ECO:0008006" key="3">
    <source>
        <dbReference type="Google" id="ProtNLM"/>
    </source>
</evidence>
<proteinExistence type="predicted"/>
<accession>A0A9P6VIZ3</accession>
<evidence type="ECO:0000313" key="1">
    <source>
        <dbReference type="EMBL" id="KAG0648558.1"/>
    </source>
</evidence>
<dbReference type="OrthoDB" id="10028886at2759"/>
<protein>
    <recommendedName>
        <fullName evidence="3">RNI-like protein</fullName>
    </recommendedName>
</protein>